<evidence type="ECO:0000313" key="2">
    <source>
        <dbReference type="Proteomes" id="UP000821845"/>
    </source>
</evidence>
<protein>
    <submittedName>
        <fullName evidence="1">Uncharacterized protein</fullName>
    </submittedName>
</protein>
<dbReference type="Proteomes" id="UP000821845">
    <property type="component" value="Chromosome 4"/>
</dbReference>
<sequence>MTIVDVYVNQKKIRFVNIYAPMQRSDTNGFFKDLHPLLLEPLPHVLVGDFNCVVDSHRDRMGPDQGSSTYHAKELIEVLRHFNLADAWVHVHDDLFEPTRTSKTTARRIHRIYLPEFLVPQLETCTVIKSPNHLEGRMDHLPLAVTIRGSPGPRPRNSNWRLDPALLEHEASVKKLQEQIRQSMQNVSVANPDE</sequence>
<accession>A0ACB7SFE4</accession>
<gene>
    <name evidence="1" type="ORF">HPB50_009377</name>
</gene>
<reference evidence="1" key="1">
    <citation type="submission" date="2020-05" db="EMBL/GenBank/DDBJ databases">
        <title>Large-scale comparative analyses of tick genomes elucidate their genetic diversity and vector capacities.</title>
        <authorList>
            <person name="Jia N."/>
            <person name="Wang J."/>
            <person name="Shi W."/>
            <person name="Du L."/>
            <person name="Sun Y."/>
            <person name="Zhan W."/>
            <person name="Jiang J."/>
            <person name="Wang Q."/>
            <person name="Zhang B."/>
            <person name="Ji P."/>
            <person name="Sakyi L.B."/>
            <person name="Cui X."/>
            <person name="Yuan T."/>
            <person name="Jiang B."/>
            <person name="Yang W."/>
            <person name="Lam T.T.-Y."/>
            <person name="Chang Q."/>
            <person name="Ding S."/>
            <person name="Wang X."/>
            <person name="Zhu J."/>
            <person name="Ruan X."/>
            <person name="Zhao L."/>
            <person name="Wei J."/>
            <person name="Que T."/>
            <person name="Du C."/>
            <person name="Cheng J."/>
            <person name="Dai P."/>
            <person name="Han X."/>
            <person name="Huang E."/>
            <person name="Gao Y."/>
            <person name="Liu J."/>
            <person name="Shao H."/>
            <person name="Ye R."/>
            <person name="Li L."/>
            <person name="Wei W."/>
            <person name="Wang X."/>
            <person name="Wang C."/>
            <person name="Yang T."/>
            <person name="Huo Q."/>
            <person name="Li W."/>
            <person name="Guo W."/>
            <person name="Chen H."/>
            <person name="Zhou L."/>
            <person name="Ni X."/>
            <person name="Tian J."/>
            <person name="Zhou Y."/>
            <person name="Sheng Y."/>
            <person name="Liu T."/>
            <person name="Pan Y."/>
            <person name="Xia L."/>
            <person name="Li J."/>
            <person name="Zhao F."/>
            <person name="Cao W."/>
        </authorList>
    </citation>
    <scope>NUCLEOTIDE SEQUENCE</scope>
    <source>
        <strain evidence="1">Hyas-2018</strain>
    </source>
</reference>
<dbReference type="EMBL" id="CM023484">
    <property type="protein sequence ID" value="KAH6932771.1"/>
    <property type="molecule type" value="Genomic_DNA"/>
</dbReference>
<organism evidence="1 2">
    <name type="scientific">Hyalomma asiaticum</name>
    <name type="common">Tick</name>
    <dbReference type="NCBI Taxonomy" id="266040"/>
    <lineage>
        <taxon>Eukaryota</taxon>
        <taxon>Metazoa</taxon>
        <taxon>Ecdysozoa</taxon>
        <taxon>Arthropoda</taxon>
        <taxon>Chelicerata</taxon>
        <taxon>Arachnida</taxon>
        <taxon>Acari</taxon>
        <taxon>Parasitiformes</taxon>
        <taxon>Ixodida</taxon>
        <taxon>Ixodoidea</taxon>
        <taxon>Ixodidae</taxon>
        <taxon>Hyalomminae</taxon>
        <taxon>Hyalomma</taxon>
    </lineage>
</organism>
<name>A0ACB7SFE4_HYAAI</name>
<evidence type="ECO:0000313" key="1">
    <source>
        <dbReference type="EMBL" id="KAH6932771.1"/>
    </source>
</evidence>
<comment type="caution">
    <text evidence="1">The sequence shown here is derived from an EMBL/GenBank/DDBJ whole genome shotgun (WGS) entry which is preliminary data.</text>
</comment>
<proteinExistence type="predicted"/>
<keyword evidence="2" id="KW-1185">Reference proteome</keyword>